<name>A0A9P4PEW9_9PLEO</name>
<sequence>MGGLWVRISLMLGRGGWGCAWITLYGAREHVSVSAPAPACSNPSSRARRGDRLFLVQLFSFAHMQGMEYGQLSQGHPRLSM</sequence>
<evidence type="ECO:0008006" key="4">
    <source>
        <dbReference type="Google" id="ProtNLM"/>
    </source>
</evidence>
<feature type="chain" id="PRO_5040173595" description="Secreted protein" evidence="1">
    <location>
        <begin position="19"/>
        <end position="81"/>
    </location>
</feature>
<gene>
    <name evidence="2" type="ORF">P171DRAFT_60913</name>
</gene>
<keyword evidence="3" id="KW-1185">Reference proteome</keyword>
<accession>A0A9P4PEW9</accession>
<evidence type="ECO:0000313" key="2">
    <source>
        <dbReference type="EMBL" id="KAF2442078.1"/>
    </source>
</evidence>
<dbReference type="AlphaFoldDB" id="A0A9P4PEW9"/>
<organism evidence="2 3">
    <name type="scientific">Karstenula rhodostoma CBS 690.94</name>
    <dbReference type="NCBI Taxonomy" id="1392251"/>
    <lineage>
        <taxon>Eukaryota</taxon>
        <taxon>Fungi</taxon>
        <taxon>Dikarya</taxon>
        <taxon>Ascomycota</taxon>
        <taxon>Pezizomycotina</taxon>
        <taxon>Dothideomycetes</taxon>
        <taxon>Pleosporomycetidae</taxon>
        <taxon>Pleosporales</taxon>
        <taxon>Massarineae</taxon>
        <taxon>Didymosphaeriaceae</taxon>
        <taxon>Karstenula</taxon>
    </lineage>
</organism>
<keyword evidence="1" id="KW-0732">Signal</keyword>
<comment type="caution">
    <text evidence="2">The sequence shown here is derived from an EMBL/GenBank/DDBJ whole genome shotgun (WGS) entry which is preliminary data.</text>
</comment>
<dbReference type="Proteomes" id="UP000799764">
    <property type="component" value="Unassembled WGS sequence"/>
</dbReference>
<protein>
    <recommendedName>
        <fullName evidence="4">Secreted protein</fullName>
    </recommendedName>
</protein>
<proteinExistence type="predicted"/>
<dbReference type="EMBL" id="MU001504">
    <property type="protein sequence ID" value="KAF2442078.1"/>
    <property type="molecule type" value="Genomic_DNA"/>
</dbReference>
<evidence type="ECO:0000313" key="3">
    <source>
        <dbReference type="Proteomes" id="UP000799764"/>
    </source>
</evidence>
<reference evidence="2" key="1">
    <citation type="journal article" date="2020" name="Stud. Mycol.">
        <title>101 Dothideomycetes genomes: a test case for predicting lifestyles and emergence of pathogens.</title>
        <authorList>
            <person name="Haridas S."/>
            <person name="Albert R."/>
            <person name="Binder M."/>
            <person name="Bloem J."/>
            <person name="Labutti K."/>
            <person name="Salamov A."/>
            <person name="Andreopoulos B."/>
            <person name="Baker S."/>
            <person name="Barry K."/>
            <person name="Bills G."/>
            <person name="Bluhm B."/>
            <person name="Cannon C."/>
            <person name="Castanera R."/>
            <person name="Culley D."/>
            <person name="Daum C."/>
            <person name="Ezra D."/>
            <person name="Gonzalez J."/>
            <person name="Henrissat B."/>
            <person name="Kuo A."/>
            <person name="Liang C."/>
            <person name="Lipzen A."/>
            <person name="Lutzoni F."/>
            <person name="Magnuson J."/>
            <person name="Mondo S."/>
            <person name="Nolan M."/>
            <person name="Ohm R."/>
            <person name="Pangilinan J."/>
            <person name="Park H.-J."/>
            <person name="Ramirez L."/>
            <person name="Alfaro M."/>
            <person name="Sun H."/>
            <person name="Tritt A."/>
            <person name="Yoshinaga Y."/>
            <person name="Zwiers L.-H."/>
            <person name="Turgeon B."/>
            <person name="Goodwin S."/>
            <person name="Spatafora J."/>
            <person name="Crous P."/>
            <person name="Grigoriev I."/>
        </authorList>
    </citation>
    <scope>NUCLEOTIDE SEQUENCE</scope>
    <source>
        <strain evidence="2">CBS 690.94</strain>
    </source>
</reference>
<evidence type="ECO:0000256" key="1">
    <source>
        <dbReference type="SAM" id="SignalP"/>
    </source>
</evidence>
<feature type="signal peptide" evidence="1">
    <location>
        <begin position="1"/>
        <end position="18"/>
    </location>
</feature>